<keyword evidence="4" id="KW-1185">Reference proteome</keyword>
<feature type="compositionally biased region" description="Low complexity" evidence="1">
    <location>
        <begin position="164"/>
        <end position="174"/>
    </location>
</feature>
<name>A0A1J4P3V0_9ACTN</name>
<dbReference type="AlphaFoldDB" id="A0A1J4P3V0"/>
<dbReference type="InterPro" id="IPR005509">
    <property type="entry name" value="AfsA_hotdog_dom"/>
</dbReference>
<dbReference type="Pfam" id="PF03756">
    <property type="entry name" value="AfsA"/>
    <property type="match status" value="2"/>
</dbReference>
<sequence length="316" mass="34932">MPAAAPRLTTTVPREYVHRSSHAEVFLTSCERTGEHQFTLTGQWPRAHTFFTSHDGLRHDPLQAAETIRQTGLLIAHTHFGVPLGNHFLLWDLHISTHPEQMVIGATPSELELTATVTDLVRRGRHQTEFTLDITITRQGRPCASGGGRFTCLAPGTYRRLRGAGEPAKEPAAGTHHQHPWPLTTPPHTVGRHRPFDVVLAPTHQPHRWLLNPDPHHPVLYDHHGDHHPGMVLLEAARQAATALIHPTPHTITGATADFHHYAELGTPCWIQATLPPTHTAHHPTIHITAHQNHHIVFTALVTAALRPPAAASRTV</sequence>
<gene>
    <name evidence="3" type="ORF">WN71_009755</name>
</gene>
<comment type="caution">
    <text evidence="3">The sequence shown here is derived from an EMBL/GenBank/DDBJ whole genome shotgun (WGS) entry which is preliminary data.</text>
</comment>
<proteinExistence type="predicted"/>
<accession>A0A1J4P3V0</accession>
<evidence type="ECO:0000313" key="3">
    <source>
        <dbReference type="EMBL" id="OIJ68149.1"/>
    </source>
</evidence>
<protein>
    <recommendedName>
        <fullName evidence="2">A-factor biosynthesis hotdog domain-containing protein</fullName>
    </recommendedName>
</protein>
<dbReference type="InterPro" id="IPR047757">
    <property type="entry name" value="AfsA-like"/>
</dbReference>
<feature type="domain" description="A-factor biosynthesis hotdog" evidence="2">
    <location>
        <begin position="190"/>
        <end position="304"/>
    </location>
</feature>
<reference evidence="3" key="1">
    <citation type="submission" date="2016-10" db="EMBL/GenBank/DDBJ databases">
        <title>Genome sequence of Streptomyces mangrovisoli MUSC 149.</title>
        <authorList>
            <person name="Lee L.-H."/>
            <person name="Ser H.-L."/>
        </authorList>
    </citation>
    <scope>NUCLEOTIDE SEQUENCE [LARGE SCALE GENOMIC DNA]</scope>
    <source>
        <strain evidence="3">MUSC 149</strain>
    </source>
</reference>
<evidence type="ECO:0000259" key="2">
    <source>
        <dbReference type="Pfam" id="PF03756"/>
    </source>
</evidence>
<dbReference type="EMBL" id="LAVA02000019">
    <property type="protein sequence ID" value="OIJ68149.1"/>
    <property type="molecule type" value="Genomic_DNA"/>
</dbReference>
<evidence type="ECO:0000256" key="1">
    <source>
        <dbReference type="SAM" id="MobiDB-lite"/>
    </source>
</evidence>
<dbReference type="GO" id="GO:0016740">
    <property type="term" value="F:transferase activity"/>
    <property type="evidence" value="ECO:0007669"/>
    <property type="project" value="InterPro"/>
</dbReference>
<evidence type="ECO:0000313" key="4">
    <source>
        <dbReference type="Proteomes" id="UP000034196"/>
    </source>
</evidence>
<feature type="domain" description="A-factor biosynthesis hotdog" evidence="2">
    <location>
        <begin position="16"/>
        <end position="152"/>
    </location>
</feature>
<dbReference type="Proteomes" id="UP000034196">
    <property type="component" value="Unassembled WGS sequence"/>
</dbReference>
<feature type="region of interest" description="Disordered" evidence="1">
    <location>
        <begin position="162"/>
        <end position="188"/>
    </location>
</feature>
<dbReference type="NCBIfam" id="NF041195">
    <property type="entry name" value="ScbA_BarX_GamBu"/>
    <property type="match status" value="1"/>
</dbReference>
<organism evidence="3 4">
    <name type="scientific">Streptomyces mangrovisoli</name>
    <dbReference type="NCBI Taxonomy" id="1428628"/>
    <lineage>
        <taxon>Bacteria</taxon>
        <taxon>Bacillati</taxon>
        <taxon>Actinomycetota</taxon>
        <taxon>Actinomycetes</taxon>
        <taxon>Kitasatosporales</taxon>
        <taxon>Streptomycetaceae</taxon>
        <taxon>Streptomyces</taxon>
    </lineage>
</organism>